<protein>
    <submittedName>
        <fullName evidence="2">Uncharacterized protein</fullName>
    </submittedName>
</protein>
<dbReference type="Proteomes" id="UP000054549">
    <property type="component" value="Unassembled WGS sequence"/>
</dbReference>
<keyword evidence="3" id="KW-1185">Reference proteome</keyword>
<evidence type="ECO:0000313" key="3">
    <source>
        <dbReference type="Proteomes" id="UP000054549"/>
    </source>
</evidence>
<feature type="region of interest" description="Disordered" evidence="1">
    <location>
        <begin position="1"/>
        <end position="70"/>
    </location>
</feature>
<organism evidence="2 3">
    <name type="scientific">Amanita muscaria (strain Koide BX008)</name>
    <dbReference type="NCBI Taxonomy" id="946122"/>
    <lineage>
        <taxon>Eukaryota</taxon>
        <taxon>Fungi</taxon>
        <taxon>Dikarya</taxon>
        <taxon>Basidiomycota</taxon>
        <taxon>Agaricomycotina</taxon>
        <taxon>Agaricomycetes</taxon>
        <taxon>Agaricomycetidae</taxon>
        <taxon>Agaricales</taxon>
        <taxon>Pluteineae</taxon>
        <taxon>Amanitaceae</taxon>
        <taxon>Amanita</taxon>
    </lineage>
</organism>
<dbReference type="InParanoid" id="A0A0C2SD13"/>
<reference evidence="2 3" key="1">
    <citation type="submission" date="2014-04" db="EMBL/GenBank/DDBJ databases">
        <title>Evolutionary Origins and Diversification of the Mycorrhizal Mutualists.</title>
        <authorList>
            <consortium name="DOE Joint Genome Institute"/>
            <consortium name="Mycorrhizal Genomics Consortium"/>
            <person name="Kohler A."/>
            <person name="Kuo A."/>
            <person name="Nagy L.G."/>
            <person name="Floudas D."/>
            <person name="Copeland A."/>
            <person name="Barry K.W."/>
            <person name="Cichocki N."/>
            <person name="Veneault-Fourrey C."/>
            <person name="LaButti K."/>
            <person name="Lindquist E.A."/>
            <person name="Lipzen A."/>
            <person name="Lundell T."/>
            <person name="Morin E."/>
            <person name="Murat C."/>
            <person name="Riley R."/>
            <person name="Ohm R."/>
            <person name="Sun H."/>
            <person name="Tunlid A."/>
            <person name="Henrissat B."/>
            <person name="Grigoriev I.V."/>
            <person name="Hibbett D.S."/>
            <person name="Martin F."/>
        </authorList>
    </citation>
    <scope>NUCLEOTIDE SEQUENCE [LARGE SCALE GENOMIC DNA]</scope>
    <source>
        <strain evidence="2 3">Koide BX008</strain>
    </source>
</reference>
<name>A0A0C2SD13_AMAMK</name>
<evidence type="ECO:0000313" key="2">
    <source>
        <dbReference type="EMBL" id="KIL60890.1"/>
    </source>
</evidence>
<accession>A0A0C2SD13</accession>
<gene>
    <name evidence="2" type="ORF">M378DRAFT_167560</name>
</gene>
<evidence type="ECO:0000256" key="1">
    <source>
        <dbReference type="SAM" id="MobiDB-lite"/>
    </source>
</evidence>
<dbReference type="EMBL" id="KN818291">
    <property type="protein sequence ID" value="KIL60890.1"/>
    <property type="molecule type" value="Genomic_DNA"/>
</dbReference>
<dbReference type="HOGENOM" id="CLU_2757281_0_0_1"/>
<proteinExistence type="predicted"/>
<feature type="compositionally biased region" description="Basic and acidic residues" evidence="1">
    <location>
        <begin position="43"/>
        <end position="53"/>
    </location>
</feature>
<sequence>MNSCLVPKPGQTNGHDYGSGRITGPLEQTTYDHGDWSDGGSSKSHEGNLRRALDATPNGTNTKEEGGMTR</sequence>
<dbReference type="AlphaFoldDB" id="A0A0C2SD13"/>